<feature type="transmembrane region" description="Helical" evidence="5">
    <location>
        <begin position="56"/>
        <end position="74"/>
    </location>
</feature>
<keyword evidence="4 5" id="KW-0472">Membrane</keyword>
<evidence type="ECO:0000256" key="3">
    <source>
        <dbReference type="ARBA" id="ARBA00022989"/>
    </source>
</evidence>
<dbReference type="AlphaFoldDB" id="A0A367YST1"/>
<sequence>MTLSPKLTRYPERLATGAFIVHSGWQKWNGDAETAQGTHGMAAGAYPFLKKIEPTLFLKLLALVEITTGLALLVPFVPRAVAGALLTGLSSGLVGLYLRTPGLRQPGSVAPTPEGIGIAKDVWMLGIGTSLVLDGLAGPER</sequence>
<evidence type="ECO:0000256" key="1">
    <source>
        <dbReference type="ARBA" id="ARBA00004141"/>
    </source>
</evidence>
<evidence type="ECO:0000313" key="7">
    <source>
        <dbReference type="Proteomes" id="UP000252770"/>
    </source>
</evidence>
<proteinExistence type="predicted"/>
<comment type="caution">
    <text evidence="6">The sequence shown here is derived from an EMBL/GenBank/DDBJ whole genome shotgun (WGS) entry which is preliminary data.</text>
</comment>
<dbReference type="GO" id="GO:0016020">
    <property type="term" value="C:membrane"/>
    <property type="evidence" value="ECO:0007669"/>
    <property type="project" value="UniProtKB-SubCell"/>
</dbReference>
<protein>
    <submittedName>
        <fullName evidence="6">DoxX family protein</fullName>
    </submittedName>
</protein>
<dbReference type="EMBL" id="QOUI01000014">
    <property type="protein sequence ID" value="RCK68051.1"/>
    <property type="molecule type" value="Genomic_DNA"/>
</dbReference>
<accession>A0A367YST1</accession>
<gene>
    <name evidence="6" type="ORF">DT076_17780</name>
</gene>
<keyword evidence="3 5" id="KW-1133">Transmembrane helix</keyword>
<feature type="transmembrane region" description="Helical" evidence="5">
    <location>
        <begin position="80"/>
        <end position="98"/>
    </location>
</feature>
<dbReference type="RefSeq" id="WP_114128054.1">
    <property type="nucleotide sequence ID" value="NZ_QOUI01000014.1"/>
</dbReference>
<dbReference type="Proteomes" id="UP000252770">
    <property type="component" value="Unassembled WGS sequence"/>
</dbReference>
<keyword evidence="2 5" id="KW-0812">Transmembrane</keyword>
<organism evidence="6 7">
    <name type="scientific">Desertihabitans brevis</name>
    <dbReference type="NCBI Taxonomy" id="2268447"/>
    <lineage>
        <taxon>Bacteria</taxon>
        <taxon>Bacillati</taxon>
        <taxon>Actinomycetota</taxon>
        <taxon>Actinomycetes</taxon>
        <taxon>Propionibacteriales</taxon>
        <taxon>Propionibacteriaceae</taxon>
        <taxon>Desertihabitans</taxon>
    </lineage>
</organism>
<dbReference type="Pfam" id="PF07681">
    <property type="entry name" value="DoxX"/>
    <property type="match status" value="1"/>
</dbReference>
<comment type="subcellular location">
    <subcellularLocation>
        <location evidence="1">Membrane</location>
        <topology evidence="1">Multi-pass membrane protein</topology>
    </subcellularLocation>
</comment>
<evidence type="ECO:0000256" key="2">
    <source>
        <dbReference type="ARBA" id="ARBA00022692"/>
    </source>
</evidence>
<keyword evidence="7" id="KW-1185">Reference proteome</keyword>
<dbReference type="InterPro" id="IPR032808">
    <property type="entry name" value="DoxX"/>
</dbReference>
<evidence type="ECO:0000256" key="5">
    <source>
        <dbReference type="SAM" id="Phobius"/>
    </source>
</evidence>
<reference evidence="6 7" key="1">
    <citation type="submission" date="2018-07" db="EMBL/GenBank/DDBJ databases">
        <title>Desertimonas flava gen. nov. sp. nov.</title>
        <authorList>
            <person name="Liu S."/>
        </authorList>
    </citation>
    <scope>NUCLEOTIDE SEQUENCE [LARGE SCALE GENOMIC DNA]</scope>
    <source>
        <strain evidence="6 7">16Sb5-5</strain>
    </source>
</reference>
<evidence type="ECO:0000256" key="4">
    <source>
        <dbReference type="ARBA" id="ARBA00023136"/>
    </source>
</evidence>
<name>A0A367YST1_9ACTN</name>
<evidence type="ECO:0000313" key="6">
    <source>
        <dbReference type="EMBL" id="RCK68051.1"/>
    </source>
</evidence>